<proteinExistence type="predicted"/>
<dbReference type="AlphaFoldDB" id="A0AAN7VMW5"/>
<evidence type="ECO:0000313" key="3">
    <source>
        <dbReference type="Proteomes" id="UP001329430"/>
    </source>
</evidence>
<reference evidence="2 3" key="1">
    <citation type="journal article" date="2024" name="Insects">
        <title>An Improved Chromosome-Level Genome Assembly of the Firefly Pyrocoelia pectoralis.</title>
        <authorList>
            <person name="Fu X."/>
            <person name="Meyer-Rochow V.B."/>
            <person name="Ballantyne L."/>
            <person name="Zhu X."/>
        </authorList>
    </citation>
    <scope>NUCLEOTIDE SEQUENCE [LARGE SCALE GENOMIC DNA]</scope>
    <source>
        <strain evidence="2">XCY_ONT2</strain>
    </source>
</reference>
<dbReference type="InterPro" id="IPR058912">
    <property type="entry name" value="HTH_animal"/>
</dbReference>
<sequence>METNNSLPFLDLLITRNNDNNFNYSVYRKPTHTNRYLNANSHHHPTQLNSVIETLIVTSLRLTEKHNQNYELNNLKIILQQNGNKLHQINVKNLRHKNSEKNNVNDDRRVLISPYLKGVTDKISQT</sequence>
<organism evidence="2 3">
    <name type="scientific">Pyrocoelia pectoralis</name>
    <dbReference type="NCBI Taxonomy" id="417401"/>
    <lineage>
        <taxon>Eukaryota</taxon>
        <taxon>Metazoa</taxon>
        <taxon>Ecdysozoa</taxon>
        <taxon>Arthropoda</taxon>
        <taxon>Hexapoda</taxon>
        <taxon>Insecta</taxon>
        <taxon>Pterygota</taxon>
        <taxon>Neoptera</taxon>
        <taxon>Endopterygota</taxon>
        <taxon>Coleoptera</taxon>
        <taxon>Polyphaga</taxon>
        <taxon>Elateriformia</taxon>
        <taxon>Elateroidea</taxon>
        <taxon>Lampyridae</taxon>
        <taxon>Lampyrinae</taxon>
        <taxon>Pyrocoelia</taxon>
    </lineage>
</organism>
<gene>
    <name evidence="2" type="ORF">RI129_001399</name>
</gene>
<evidence type="ECO:0000313" key="2">
    <source>
        <dbReference type="EMBL" id="KAK5650370.1"/>
    </source>
</evidence>
<comment type="caution">
    <text evidence="2">The sequence shown here is derived from an EMBL/GenBank/DDBJ whole genome shotgun (WGS) entry which is preliminary data.</text>
</comment>
<protein>
    <recommendedName>
        <fullName evidence="1">Helix-turn-helix domain-containing protein</fullName>
    </recommendedName>
</protein>
<keyword evidence="3" id="KW-1185">Reference proteome</keyword>
<name>A0AAN7VMW5_9COLE</name>
<accession>A0AAN7VMW5</accession>
<evidence type="ECO:0000259" key="1">
    <source>
        <dbReference type="Pfam" id="PF26215"/>
    </source>
</evidence>
<feature type="domain" description="Helix-turn-helix" evidence="1">
    <location>
        <begin position="35"/>
        <end position="90"/>
    </location>
</feature>
<dbReference type="EMBL" id="JAVRBK010000001">
    <property type="protein sequence ID" value="KAK5650370.1"/>
    <property type="molecule type" value="Genomic_DNA"/>
</dbReference>
<dbReference type="PANTHER" id="PTHR21301:SF11">
    <property type="entry name" value="GIY-YIG DOMAIN-CONTAINING PROTEIN"/>
    <property type="match status" value="1"/>
</dbReference>
<dbReference type="Proteomes" id="UP001329430">
    <property type="component" value="Chromosome 1"/>
</dbReference>
<dbReference type="Pfam" id="PF26215">
    <property type="entry name" value="HTH_animal"/>
    <property type="match status" value="1"/>
</dbReference>
<dbReference type="PANTHER" id="PTHR21301">
    <property type="entry name" value="REVERSE TRANSCRIPTASE"/>
    <property type="match status" value="1"/>
</dbReference>